<accession>A0A317V0X8</accession>
<proteinExistence type="predicted"/>
<evidence type="ECO:0000313" key="1">
    <source>
        <dbReference type="EMBL" id="PWY67984.1"/>
    </source>
</evidence>
<dbReference type="RefSeq" id="XP_025462033.1">
    <property type="nucleotide sequence ID" value="XM_025606779.1"/>
</dbReference>
<gene>
    <name evidence="1" type="ORF">BO94DRAFT_305442</name>
</gene>
<sequence length="176" mass="19570">MNNINRSGCIIALSQLGADADARLSSTLLATRLTVICCCCTGPILGQLAVSLIKLPTSLGLAAKFAEQMHHLDSLSTPYGSKNFALDGWIEELQVAQYGRCAREFHGWVGHHPNRFRLAFFDFHHRTPDSKISMHCRQCRSHRSVSINLGLKSKWPVRIPMRVTGLQGSLQRDISD</sequence>
<keyword evidence="2" id="KW-1185">Reference proteome</keyword>
<dbReference type="AlphaFoldDB" id="A0A317V0X8"/>
<dbReference type="EMBL" id="MSFK01000046">
    <property type="protein sequence ID" value="PWY67984.1"/>
    <property type="molecule type" value="Genomic_DNA"/>
</dbReference>
<evidence type="ECO:0000313" key="2">
    <source>
        <dbReference type="Proteomes" id="UP000246702"/>
    </source>
</evidence>
<organism evidence="1 2">
    <name type="scientific">Aspergillus sclerotioniger CBS 115572</name>
    <dbReference type="NCBI Taxonomy" id="1450535"/>
    <lineage>
        <taxon>Eukaryota</taxon>
        <taxon>Fungi</taxon>
        <taxon>Dikarya</taxon>
        <taxon>Ascomycota</taxon>
        <taxon>Pezizomycotina</taxon>
        <taxon>Eurotiomycetes</taxon>
        <taxon>Eurotiomycetidae</taxon>
        <taxon>Eurotiales</taxon>
        <taxon>Aspergillaceae</taxon>
        <taxon>Aspergillus</taxon>
        <taxon>Aspergillus subgen. Circumdati</taxon>
    </lineage>
</organism>
<reference evidence="1 2" key="1">
    <citation type="submission" date="2016-12" db="EMBL/GenBank/DDBJ databases">
        <title>The genomes of Aspergillus section Nigri reveals drivers in fungal speciation.</title>
        <authorList>
            <consortium name="DOE Joint Genome Institute"/>
            <person name="Vesth T.C."/>
            <person name="Nybo J."/>
            <person name="Theobald S."/>
            <person name="Brandl J."/>
            <person name="Frisvad J.C."/>
            <person name="Nielsen K.F."/>
            <person name="Lyhne E.K."/>
            <person name="Kogle M.E."/>
            <person name="Kuo A."/>
            <person name="Riley R."/>
            <person name="Clum A."/>
            <person name="Nolan M."/>
            <person name="Lipzen A."/>
            <person name="Salamov A."/>
            <person name="Henrissat B."/>
            <person name="Wiebenga A."/>
            <person name="De Vries R.P."/>
            <person name="Grigoriev I.V."/>
            <person name="Mortensen U.H."/>
            <person name="Andersen M.R."/>
            <person name="Baker S.E."/>
        </authorList>
    </citation>
    <scope>NUCLEOTIDE SEQUENCE [LARGE SCALE GENOMIC DNA]</scope>
    <source>
        <strain evidence="1 2">CBS 115572</strain>
    </source>
</reference>
<comment type="caution">
    <text evidence="1">The sequence shown here is derived from an EMBL/GenBank/DDBJ whole genome shotgun (WGS) entry which is preliminary data.</text>
</comment>
<name>A0A317V0X8_9EURO</name>
<dbReference type="Proteomes" id="UP000246702">
    <property type="component" value="Unassembled WGS sequence"/>
</dbReference>
<dbReference type="GeneID" id="37108922"/>
<protein>
    <submittedName>
        <fullName evidence="1">Uncharacterized protein</fullName>
    </submittedName>
</protein>